<dbReference type="SUPFAM" id="SSF111369">
    <property type="entry name" value="HlyD-like secretion proteins"/>
    <property type="match status" value="1"/>
</dbReference>
<name>A0A364NI25_9GAMM</name>
<dbReference type="GO" id="GO:0015562">
    <property type="term" value="F:efflux transmembrane transporter activity"/>
    <property type="evidence" value="ECO:0007669"/>
    <property type="project" value="TreeGrafter"/>
</dbReference>
<feature type="coiled-coil region" evidence="2">
    <location>
        <begin position="134"/>
        <end position="161"/>
    </location>
</feature>
<evidence type="ECO:0000256" key="1">
    <source>
        <dbReference type="ARBA" id="ARBA00009477"/>
    </source>
</evidence>
<organism evidence="5 6">
    <name type="scientific">Nitrincola tibetensis</name>
    <dbReference type="NCBI Taxonomy" id="2219697"/>
    <lineage>
        <taxon>Bacteria</taxon>
        <taxon>Pseudomonadati</taxon>
        <taxon>Pseudomonadota</taxon>
        <taxon>Gammaproteobacteria</taxon>
        <taxon>Oceanospirillales</taxon>
        <taxon>Oceanospirillaceae</taxon>
        <taxon>Nitrincola</taxon>
    </lineage>
</organism>
<evidence type="ECO:0000313" key="5">
    <source>
        <dbReference type="EMBL" id="RAU16680.1"/>
    </source>
</evidence>
<dbReference type="EMBL" id="QKRX01000018">
    <property type="protein sequence ID" value="RAU16680.1"/>
    <property type="molecule type" value="Genomic_DNA"/>
</dbReference>
<dbReference type="Gene3D" id="2.40.30.170">
    <property type="match status" value="1"/>
</dbReference>
<dbReference type="Proteomes" id="UP000250744">
    <property type="component" value="Unassembled WGS sequence"/>
</dbReference>
<comment type="caution">
    <text evidence="5">The sequence shown here is derived from an EMBL/GenBank/DDBJ whole genome shotgun (WGS) entry which is preliminary data.</text>
</comment>
<feature type="domain" description="CzcB-like barrel-sandwich hybrid" evidence="4">
    <location>
        <begin position="58"/>
        <end position="196"/>
    </location>
</feature>
<dbReference type="PANTHER" id="PTHR30469">
    <property type="entry name" value="MULTIDRUG RESISTANCE PROTEIN MDTA"/>
    <property type="match status" value="1"/>
</dbReference>
<dbReference type="Pfam" id="PF25973">
    <property type="entry name" value="BSH_CzcB"/>
    <property type="match status" value="1"/>
</dbReference>
<evidence type="ECO:0000313" key="6">
    <source>
        <dbReference type="Proteomes" id="UP000250744"/>
    </source>
</evidence>
<keyword evidence="3" id="KW-0732">Signal</keyword>
<sequence>MELRKLMRLPIIAFAFLFFSGVSNASTLDGLELKPFDEIKIVNPIQVSAEVVSLNQTQMISELNAQIKTLHVRPGDQVEAGQLLAELDCRDTKDTVLLLDARQRELNASLEQAERLFQRFTQLESRQFSDRLSREDAQTNVVRARAQLSALAVEREMAQRQVSRCQVVAPFSAAVVAQRAGEGQWVSVGSPIFELTQTSPAEISVQLPQARIGTSLDTFLAIFKVNGREYPVSFLRQSPVADPATRSVHAWFQAPEHVAIGETGQLNLDDQIAYLPAQTMVMREGQMGVFILEGEDPIFYPLPGAQEGRPFPAPLSIQSKVLVTSGQHRLSAVGRTQ</sequence>
<dbReference type="Gene3D" id="1.10.287.470">
    <property type="entry name" value="Helix hairpin bin"/>
    <property type="match status" value="1"/>
</dbReference>
<dbReference type="GO" id="GO:1990281">
    <property type="term" value="C:efflux pump complex"/>
    <property type="evidence" value="ECO:0007669"/>
    <property type="project" value="TreeGrafter"/>
</dbReference>
<gene>
    <name evidence="5" type="ORF">DN062_16790</name>
</gene>
<dbReference type="AlphaFoldDB" id="A0A364NI25"/>
<evidence type="ECO:0000256" key="2">
    <source>
        <dbReference type="SAM" id="Coils"/>
    </source>
</evidence>
<dbReference type="InterPro" id="IPR006143">
    <property type="entry name" value="RND_pump_MFP"/>
</dbReference>
<keyword evidence="6" id="KW-1185">Reference proteome</keyword>
<comment type="similarity">
    <text evidence="1">Belongs to the membrane fusion protein (MFP) (TC 8.A.1) family.</text>
</comment>
<dbReference type="OrthoDB" id="9806939at2"/>
<evidence type="ECO:0000259" key="4">
    <source>
        <dbReference type="Pfam" id="PF25973"/>
    </source>
</evidence>
<reference evidence="5 6" key="1">
    <citation type="submission" date="2018-06" db="EMBL/GenBank/DDBJ databases">
        <title>Nitrincola tibetense sp. nov., isolated from Lake XuguoCo on Tibetan Plateau.</title>
        <authorList>
            <person name="Xing P."/>
        </authorList>
    </citation>
    <scope>NUCLEOTIDE SEQUENCE [LARGE SCALE GENOMIC DNA]</scope>
    <source>
        <strain evidence="6">xg18</strain>
    </source>
</reference>
<dbReference type="NCBIfam" id="TIGR01730">
    <property type="entry name" value="RND_mfp"/>
    <property type="match status" value="1"/>
</dbReference>
<proteinExistence type="inferred from homology"/>
<evidence type="ECO:0000256" key="3">
    <source>
        <dbReference type="SAM" id="SignalP"/>
    </source>
</evidence>
<feature type="chain" id="PRO_5017050976" description="CzcB-like barrel-sandwich hybrid domain-containing protein" evidence="3">
    <location>
        <begin position="26"/>
        <end position="337"/>
    </location>
</feature>
<keyword evidence="2" id="KW-0175">Coiled coil</keyword>
<feature type="signal peptide" evidence="3">
    <location>
        <begin position="1"/>
        <end position="25"/>
    </location>
</feature>
<protein>
    <recommendedName>
        <fullName evidence="4">CzcB-like barrel-sandwich hybrid domain-containing protein</fullName>
    </recommendedName>
</protein>
<accession>A0A364NI25</accession>
<dbReference type="Gene3D" id="2.40.50.100">
    <property type="match status" value="1"/>
</dbReference>
<dbReference type="InterPro" id="IPR058647">
    <property type="entry name" value="BSH_CzcB-like"/>
</dbReference>